<dbReference type="InterPro" id="IPR038153">
    <property type="entry name" value="EvaA-like_sf"/>
</dbReference>
<protein>
    <submittedName>
        <fullName evidence="2">NDP-hexose 2,3-dehydratase family protein</fullName>
    </submittedName>
</protein>
<gene>
    <name evidence="2" type="ORF">AB0A76_01625</name>
</gene>
<feature type="domain" description="dTDP-4-dehydro-6-deoxy-alpha-D-glucopyranose 2,3-dehydratase" evidence="1">
    <location>
        <begin position="272"/>
        <end position="475"/>
    </location>
</feature>
<proteinExistence type="predicted"/>
<reference evidence="2 3" key="1">
    <citation type="submission" date="2024-06" db="EMBL/GenBank/DDBJ databases">
        <title>The Natural Products Discovery Center: Release of the First 8490 Sequenced Strains for Exploring Actinobacteria Biosynthetic Diversity.</title>
        <authorList>
            <person name="Kalkreuter E."/>
            <person name="Kautsar S.A."/>
            <person name="Yang D."/>
            <person name="Bader C.D."/>
            <person name="Teijaro C.N."/>
            <person name="Fluegel L."/>
            <person name="Davis C.M."/>
            <person name="Simpson J.R."/>
            <person name="Lauterbach L."/>
            <person name="Steele A.D."/>
            <person name="Gui C."/>
            <person name="Meng S."/>
            <person name="Li G."/>
            <person name="Viehrig K."/>
            <person name="Ye F."/>
            <person name="Su P."/>
            <person name="Kiefer A.F."/>
            <person name="Nichols A."/>
            <person name="Cepeda A.J."/>
            <person name="Yan W."/>
            <person name="Fan B."/>
            <person name="Jiang Y."/>
            <person name="Adhikari A."/>
            <person name="Zheng C.-J."/>
            <person name="Schuster L."/>
            <person name="Cowan T.M."/>
            <person name="Smanski M.J."/>
            <person name="Chevrette M.G."/>
            <person name="De Carvalho L.P.S."/>
            <person name="Shen B."/>
        </authorList>
    </citation>
    <scope>NUCLEOTIDE SEQUENCE [LARGE SCALE GENOMIC DNA]</scope>
    <source>
        <strain evidence="2 3">NPDC045705</strain>
    </source>
</reference>
<dbReference type="InterPro" id="IPR005212">
    <property type="entry name" value="EvaA-like"/>
</dbReference>
<accession>A0ABV3CNW6</accession>
<organism evidence="2 3">
    <name type="scientific">Streptomyces exfoliatus</name>
    <name type="common">Streptomyces hydrogenans</name>
    <dbReference type="NCBI Taxonomy" id="1905"/>
    <lineage>
        <taxon>Bacteria</taxon>
        <taxon>Bacillati</taxon>
        <taxon>Actinomycetota</taxon>
        <taxon>Actinomycetes</taxon>
        <taxon>Kitasatosporales</taxon>
        <taxon>Streptomycetaceae</taxon>
        <taxon>Streptomyces</taxon>
    </lineage>
</organism>
<dbReference type="EMBL" id="JBEZAM010000001">
    <property type="protein sequence ID" value="MEU7291897.1"/>
    <property type="molecule type" value="Genomic_DNA"/>
</dbReference>
<dbReference type="Pfam" id="PF03559">
    <property type="entry name" value="Hexose_dehydrat"/>
    <property type="match status" value="2"/>
</dbReference>
<dbReference type="RefSeq" id="WP_359203225.1">
    <property type="nucleotide sequence ID" value="NZ_JBEZAM010000001.1"/>
</dbReference>
<sequence length="483" mass="53008">MPHRTIRTLVRTGLKPREDRTLADRLAASAAAPDGAHLRTADFTGWLAGRGREHAFRVDRIPFAALDGWSFEEGTGNLRHRTGRFFSVEGLHVTEKGEPHGEGPAAEWFQPTIRQPEVGLLGILAKEFDGVLHFLMQAKMEPGNPNLLQLSPTVQATRSNYTKAHRGAAVRHIDHFFGPGRGRVLVDSLQSEHGSWFFRKSNRNMVVEALGDVEPHEDFCWLTLGQLHALLHRDNTVNMDSRTVLACLPPATYPTLFGGPAAHEASALLGDTELLSWLTGERTRHHVRAEPVPLAGLPGWTLRDDAIGHDEGRYFEVVAVDVRADSREVSGWTQPLFAPVGRGVTAFLTREFDGVPHVLVHARVEGGFLDTVELGPTVQCTPGNHAHLPPERQPAFLGTVLAAGPERIRYEAVHAEEGGRFHHAESRYLVVDADEGTAPADPPPGYAWATPAQLSTLVRHGHYLNVQARTLLAILNALPGQAR</sequence>
<evidence type="ECO:0000313" key="2">
    <source>
        <dbReference type="EMBL" id="MEU7291897.1"/>
    </source>
</evidence>
<name>A0ABV3CNW6_STREX</name>
<dbReference type="Gene3D" id="3.90.79.40">
    <property type="entry name" value="EvaA sugar 2,3-dehydratase subunit"/>
    <property type="match status" value="2"/>
</dbReference>
<evidence type="ECO:0000313" key="3">
    <source>
        <dbReference type="Proteomes" id="UP001551210"/>
    </source>
</evidence>
<feature type="domain" description="dTDP-4-dehydro-6-deoxy-alpha-D-glucopyranose 2,3-dehydratase" evidence="1">
    <location>
        <begin position="41"/>
        <end position="248"/>
    </location>
</feature>
<comment type="caution">
    <text evidence="2">The sequence shown here is derived from an EMBL/GenBank/DDBJ whole genome shotgun (WGS) entry which is preliminary data.</text>
</comment>
<dbReference type="Proteomes" id="UP001551210">
    <property type="component" value="Unassembled WGS sequence"/>
</dbReference>
<keyword evidence="3" id="KW-1185">Reference proteome</keyword>
<evidence type="ECO:0000259" key="1">
    <source>
        <dbReference type="Pfam" id="PF03559"/>
    </source>
</evidence>